<dbReference type="Proteomes" id="UP000485058">
    <property type="component" value="Unassembled WGS sequence"/>
</dbReference>
<gene>
    <name evidence="1" type="ORF">HaLaN_04204</name>
</gene>
<comment type="caution">
    <text evidence="1">The sequence shown here is derived from an EMBL/GenBank/DDBJ whole genome shotgun (WGS) entry which is preliminary data.</text>
</comment>
<evidence type="ECO:0000313" key="1">
    <source>
        <dbReference type="EMBL" id="GFH09116.1"/>
    </source>
</evidence>
<reference evidence="1 2" key="1">
    <citation type="submission" date="2020-02" db="EMBL/GenBank/DDBJ databases">
        <title>Draft genome sequence of Haematococcus lacustris strain NIES-144.</title>
        <authorList>
            <person name="Morimoto D."/>
            <person name="Nakagawa S."/>
            <person name="Yoshida T."/>
            <person name="Sawayama S."/>
        </authorList>
    </citation>
    <scope>NUCLEOTIDE SEQUENCE [LARGE SCALE GENOMIC DNA]</scope>
    <source>
        <strain evidence="1 2">NIES-144</strain>
    </source>
</reference>
<proteinExistence type="predicted"/>
<protein>
    <submittedName>
        <fullName evidence="1">Uncharacterized protein</fullName>
    </submittedName>
</protein>
<keyword evidence="2" id="KW-1185">Reference proteome</keyword>
<dbReference type="EMBL" id="BLLF01000210">
    <property type="protein sequence ID" value="GFH09116.1"/>
    <property type="molecule type" value="Genomic_DNA"/>
</dbReference>
<accession>A0A699YQ89</accession>
<dbReference type="AlphaFoldDB" id="A0A699YQ89"/>
<evidence type="ECO:0000313" key="2">
    <source>
        <dbReference type="Proteomes" id="UP000485058"/>
    </source>
</evidence>
<sequence length="161" mass="17966">MPWQQSQCPKEVVNRLQPHPGPAARQQQSGAHGQVAAAGLLSLVRQQPQARPSSTDTMTATARRIIEGAQLQMLQLQFLQRETELCQQQQEHAVRSAQLASVSEHAAGQAGARVADEVATCFHRLWLQHAVLQHWHLVRQQLSALRQAEQRKALQDGQQLQ</sequence>
<organism evidence="1 2">
    <name type="scientific">Haematococcus lacustris</name>
    <name type="common">Green alga</name>
    <name type="synonym">Haematococcus pluvialis</name>
    <dbReference type="NCBI Taxonomy" id="44745"/>
    <lineage>
        <taxon>Eukaryota</taxon>
        <taxon>Viridiplantae</taxon>
        <taxon>Chlorophyta</taxon>
        <taxon>core chlorophytes</taxon>
        <taxon>Chlorophyceae</taxon>
        <taxon>CS clade</taxon>
        <taxon>Chlamydomonadales</taxon>
        <taxon>Haematococcaceae</taxon>
        <taxon>Haematococcus</taxon>
    </lineage>
</organism>
<name>A0A699YQ89_HAELA</name>